<name>A0A4R2P3D9_9BACL</name>
<dbReference type="EMBL" id="SLXK01000011">
    <property type="protein sequence ID" value="TCP29299.1"/>
    <property type="molecule type" value="Genomic_DNA"/>
</dbReference>
<feature type="compositionally biased region" description="Basic and acidic residues" evidence="1">
    <location>
        <begin position="39"/>
        <end position="76"/>
    </location>
</feature>
<organism evidence="2 3">
    <name type="scientific">Scopulibacillus darangshiensis</name>
    <dbReference type="NCBI Taxonomy" id="442528"/>
    <lineage>
        <taxon>Bacteria</taxon>
        <taxon>Bacillati</taxon>
        <taxon>Bacillota</taxon>
        <taxon>Bacilli</taxon>
        <taxon>Bacillales</taxon>
        <taxon>Sporolactobacillaceae</taxon>
        <taxon>Scopulibacillus</taxon>
    </lineage>
</organism>
<dbReference type="Proteomes" id="UP000295416">
    <property type="component" value="Unassembled WGS sequence"/>
</dbReference>
<dbReference type="RefSeq" id="WP_132745953.1">
    <property type="nucleotide sequence ID" value="NZ_SLXK01000011.1"/>
</dbReference>
<evidence type="ECO:0008006" key="4">
    <source>
        <dbReference type="Google" id="ProtNLM"/>
    </source>
</evidence>
<reference evidence="2 3" key="1">
    <citation type="submission" date="2019-03" db="EMBL/GenBank/DDBJ databases">
        <title>Genomic Encyclopedia of Type Strains, Phase IV (KMG-IV): sequencing the most valuable type-strain genomes for metagenomic binning, comparative biology and taxonomic classification.</title>
        <authorList>
            <person name="Goeker M."/>
        </authorList>
    </citation>
    <scope>NUCLEOTIDE SEQUENCE [LARGE SCALE GENOMIC DNA]</scope>
    <source>
        <strain evidence="2 3">DSM 19377</strain>
    </source>
</reference>
<dbReference type="AlphaFoldDB" id="A0A4R2P3D9"/>
<sequence length="76" mass="8593">MTHSDKNIENNKYEGKKDYAFDVDRMINEGLGGGTVNLEYDHPAIDEARPLDDEDPPKADNTTKRHVDESGKSEEE</sequence>
<evidence type="ECO:0000313" key="3">
    <source>
        <dbReference type="Proteomes" id="UP000295416"/>
    </source>
</evidence>
<dbReference type="OrthoDB" id="2454402at2"/>
<proteinExistence type="predicted"/>
<evidence type="ECO:0000256" key="1">
    <source>
        <dbReference type="SAM" id="MobiDB-lite"/>
    </source>
</evidence>
<protein>
    <recommendedName>
        <fullName evidence="4">DUF4025 domain-containing protein</fullName>
    </recommendedName>
</protein>
<accession>A0A4R2P3D9</accession>
<feature type="region of interest" description="Disordered" evidence="1">
    <location>
        <begin position="32"/>
        <end position="76"/>
    </location>
</feature>
<comment type="caution">
    <text evidence="2">The sequence shown here is derived from an EMBL/GenBank/DDBJ whole genome shotgun (WGS) entry which is preliminary data.</text>
</comment>
<keyword evidence="3" id="KW-1185">Reference proteome</keyword>
<gene>
    <name evidence="2" type="ORF">EV207_111101</name>
</gene>
<evidence type="ECO:0000313" key="2">
    <source>
        <dbReference type="EMBL" id="TCP29299.1"/>
    </source>
</evidence>